<comment type="caution">
    <text evidence="2">The sequence shown here is derived from an EMBL/GenBank/DDBJ whole genome shotgun (WGS) entry which is preliminary data.</text>
</comment>
<accession>A0A9K3EAZ6</accession>
<dbReference type="AlphaFoldDB" id="A0A9K3EAZ6"/>
<keyword evidence="3" id="KW-1185">Reference proteome</keyword>
<sequence length="233" mass="26643">MSSSGPRHPRISRQEQRDKRLAAMIAKQVAKTVPQIVSELYENISKSSEESSTEAPKDTPKAAFSFKQFKACRPKEFTGEEGPTNLFQWFDSIEVTLRQSGCRDHLRTLNVTGVFQSRALDWWIAERNKRGNDAAYGLSWDELKNVILEEFYPPHERQKLEDEFWHIKQKDGENAALTARFKQLSIICPDQVKTTARSISALCQIVLQILCKLPSQQRSKKLTCLPLKSTTSE</sequence>
<dbReference type="InterPro" id="IPR005162">
    <property type="entry name" value="Retrotrans_gag_dom"/>
</dbReference>
<dbReference type="Gramene" id="mRNA:HanXRQr2_Chr14g0646561">
    <property type="protein sequence ID" value="CDS:HanXRQr2_Chr14g0646561.1"/>
    <property type="gene ID" value="HanXRQr2_Chr14g0646561"/>
</dbReference>
<protein>
    <submittedName>
        <fullName evidence="2">Retrotransposon gag domain-containing protein</fullName>
    </submittedName>
</protein>
<reference evidence="2" key="2">
    <citation type="submission" date="2020-06" db="EMBL/GenBank/DDBJ databases">
        <title>Helianthus annuus Genome sequencing and assembly Release 2.</title>
        <authorList>
            <person name="Gouzy J."/>
            <person name="Langlade N."/>
            <person name="Munos S."/>
        </authorList>
    </citation>
    <scope>NUCLEOTIDE SEQUENCE</scope>
    <source>
        <tissue evidence="2">Leaves</tissue>
    </source>
</reference>
<name>A0A9K3EAZ6_HELAN</name>
<feature type="domain" description="Retrotransposon gag" evidence="1">
    <location>
        <begin position="115"/>
        <end position="201"/>
    </location>
</feature>
<proteinExistence type="predicted"/>
<evidence type="ECO:0000313" key="2">
    <source>
        <dbReference type="EMBL" id="KAF5769294.1"/>
    </source>
</evidence>
<organism evidence="2 3">
    <name type="scientific">Helianthus annuus</name>
    <name type="common">Common sunflower</name>
    <dbReference type="NCBI Taxonomy" id="4232"/>
    <lineage>
        <taxon>Eukaryota</taxon>
        <taxon>Viridiplantae</taxon>
        <taxon>Streptophyta</taxon>
        <taxon>Embryophyta</taxon>
        <taxon>Tracheophyta</taxon>
        <taxon>Spermatophyta</taxon>
        <taxon>Magnoliopsida</taxon>
        <taxon>eudicotyledons</taxon>
        <taxon>Gunneridae</taxon>
        <taxon>Pentapetalae</taxon>
        <taxon>asterids</taxon>
        <taxon>campanulids</taxon>
        <taxon>Asterales</taxon>
        <taxon>Asteraceae</taxon>
        <taxon>Asteroideae</taxon>
        <taxon>Heliantheae alliance</taxon>
        <taxon>Heliantheae</taxon>
        <taxon>Helianthus</taxon>
    </lineage>
</organism>
<evidence type="ECO:0000313" key="3">
    <source>
        <dbReference type="Proteomes" id="UP000215914"/>
    </source>
</evidence>
<dbReference type="Pfam" id="PF03732">
    <property type="entry name" value="Retrotrans_gag"/>
    <property type="match status" value="1"/>
</dbReference>
<dbReference type="EMBL" id="MNCJ02000329">
    <property type="protein sequence ID" value="KAF5769294.1"/>
    <property type="molecule type" value="Genomic_DNA"/>
</dbReference>
<evidence type="ECO:0000259" key="1">
    <source>
        <dbReference type="Pfam" id="PF03732"/>
    </source>
</evidence>
<dbReference type="Proteomes" id="UP000215914">
    <property type="component" value="Unassembled WGS sequence"/>
</dbReference>
<gene>
    <name evidence="2" type="ORF">HanXRQr2_Chr14g0646561</name>
</gene>
<reference evidence="2" key="1">
    <citation type="journal article" date="2017" name="Nature">
        <title>The sunflower genome provides insights into oil metabolism, flowering and Asterid evolution.</title>
        <authorList>
            <person name="Badouin H."/>
            <person name="Gouzy J."/>
            <person name="Grassa C.J."/>
            <person name="Murat F."/>
            <person name="Staton S.E."/>
            <person name="Cottret L."/>
            <person name="Lelandais-Briere C."/>
            <person name="Owens G.L."/>
            <person name="Carrere S."/>
            <person name="Mayjonade B."/>
            <person name="Legrand L."/>
            <person name="Gill N."/>
            <person name="Kane N.C."/>
            <person name="Bowers J.E."/>
            <person name="Hubner S."/>
            <person name="Bellec A."/>
            <person name="Berard A."/>
            <person name="Berges H."/>
            <person name="Blanchet N."/>
            <person name="Boniface M.C."/>
            <person name="Brunel D."/>
            <person name="Catrice O."/>
            <person name="Chaidir N."/>
            <person name="Claudel C."/>
            <person name="Donnadieu C."/>
            <person name="Faraut T."/>
            <person name="Fievet G."/>
            <person name="Helmstetter N."/>
            <person name="King M."/>
            <person name="Knapp S.J."/>
            <person name="Lai Z."/>
            <person name="Le Paslier M.C."/>
            <person name="Lippi Y."/>
            <person name="Lorenzon L."/>
            <person name="Mandel J.R."/>
            <person name="Marage G."/>
            <person name="Marchand G."/>
            <person name="Marquand E."/>
            <person name="Bret-Mestries E."/>
            <person name="Morien E."/>
            <person name="Nambeesan S."/>
            <person name="Nguyen T."/>
            <person name="Pegot-Espagnet P."/>
            <person name="Pouilly N."/>
            <person name="Raftis F."/>
            <person name="Sallet E."/>
            <person name="Schiex T."/>
            <person name="Thomas J."/>
            <person name="Vandecasteele C."/>
            <person name="Vares D."/>
            <person name="Vear F."/>
            <person name="Vautrin S."/>
            <person name="Crespi M."/>
            <person name="Mangin B."/>
            <person name="Burke J.M."/>
            <person name="Salse J."/>
            <person name="Munos S."/>
            <person name="Vincourt P."/>
            <person name="Rieseberg L.H."/>
            <person name="Langlade N.B."/>
        </authorList>
    </citation>
    <scope>NUCLEOTIDE SEQUENCE</scope>
    <source>
        <tissue evidence="2">Leaves</tissue>
    </source>
</reference>